<organism evidence="2 3">
    <name type="scientific">Elysia marginata</name>
    <dbReference type="NCBI Taxonomy" id="1093978"/>
    <lineage>
        <taxon>Eukaryota</taxon>
        <taxon>Metazoa</taxon>
        <taxon>Spiralia</taxon>
        <taxon>Lophotrochozoa</taxon>
        <taxon>Mollusca</taxon>
        <taxon>Gastropoda</taxon>
        <taxon>Heterobranchia</taxon>
        <taxon>Euthyneura</taxon>
        <taxon>Panpulmonata</taxon>
        <taxon>Sacoglossa</taxon>
        <taxon>Placobranchoidea</taxon>
        <taxon>Plakobranchidae</taxon>
        <taxon>Elysia</taxon>
    </lineage>
</organism>
<protein>
    <submittedName>
        <fullName evidence="2">Uncharacterized protein</fullName>
    </submittedName>
</protein>
<dbReference type="Proteomes" id="UP000762676">
    <property type="component" value="Unassembled WGS sequence"/>
</dbReference>
<evidence type="ECO:0000313" key="3">
    <source>
        <dbReference type="Proteomes" id="UP000762676"/>
    </source>
</evidence>
<accession>A0AAV4JK74</accession>
<dbReference type="EMBL" id="BMAT01006947">
    <property type="protein sequence ID" value="GFS22815.1"/>
    <property type="molecule type" value="Genomic_DNA"/>
</dbReference>
<keyword evidence="3" id="KW-1185">Reference proteome</keyword>
<feature type="region of interest" description="Disordered" evidence="1">
    <location>
        <begin position="85"/>
        <end position="107"/>
    </location>
</feature>
<dbReference type="AlphaFoldDB" id="A0AAV4JK74"/>
<reference evidence="2 3" key="1">
    <citation type="journal article" date="2021" name="Elife">
        <title>Chloroplast acquisition without the gene transfer in kleptoplastic sea slugs, Plakobranchus ocellatus.</title>
        <authorList>
            <person name="Maeda T."/>
            <person name="Takahashi S."/>
            <person name="Yoshida T."/>
            <person name="Shimamura S."/>
            <person name="Takaki Y."/>
            <person name="Nagai Y."/>
            <person name="Toyoda A."/>
            <person name="Suzuki Y."/>
            <person name="Arimoto A."/>
            <person name="Ishii H."/>
            <person name="Satoh N."/>
            <person name="Nishiyama T."/>
            <person name="Hasebe M."/>
            <person name="Maruyama T."/>
            <person name="Minagawa J."/>
            <person name="Obokata J."/>
            <person name="Shigenobu S."/>
        </authorList>
    </citation>
    <scope>NUCLEOTIDE SEQUENCE [LARGE SCALE GENOMIC DNA]</scope>
</reference>
<sequence>MKTHLHRILTTCERPDPLQFANKATRSVEDAILYVLNNSYAHLDKRKASHERWGATALVLATVALGTSHTLQDFAVLDETRDRVWRGSSPSHSGTRRKPHAAGLCSA</sequence>
<evidence type="ECO:0000256" key="1">
    <source>
        <dbReference type="SAM" id="MobiDB-lite"/>
    </source>
</evidence>
<proteinExistence type="predicted"/>
<evidence type="ECO:0000313" key="2">
    <source>
        <dbReference type="EMBL" id="GFS22815.1"/>
    </source>
</evidence>
<gene>
    <name evidence="2" type="ORF">ElyMa_003373300</name>
</gene>
<name>A0AAV4JK74_9GAST</name>
<comment type="caution">
    <text evidence="2">The sequence shown here is derived from an EMBL/GenBank/DDBJ whole genome shotgun (WGS) entry which is preliminary data.</text>
</comment>